<name>A0A317PNV1_9HYPH</name>
<protein>
    <submittedName>
        <fullName evidence="2">Purine-binding chemotaxis protein CheW</fullName>
    </submittedName>
</protein>
<dbReference type="Gene3D" id="2.40.50.180">
    <property type="entry name" value="CheA-289, Domain 4"/>
    <property type="match status" value="1"/>
</dbReference>
<gene>
    <name evidence="2" type="ORF">DFR52_102321</name>
</gene>
<proteinExistence type="predicted"/>
<comment type="caution">
    <text evidence="2">The sequence shown here is derived from an EMBL/GenBank/DDBJ whole genome shotgun (WGS) entry which is preliminary data.</text>
</comment>
<keyword evidence="3" id="KW-1185">Reference proteome</keyword>
<dbReference type="Proteomes" id="UP000246352">
    <property type="component" value="Unassembled WGS sequence"/>
</dbReference>
<dbReference type="InterPro" id="IPR036061">
    <property type="entry name" value="CheW-like_dom_sf"/>
</dbReference>
<dbReference type="SMART" id="SM00260">
    <property type="entry name" value="CheW"/>
    <property type="match status" value="1"/>
</dbReference>
<reference evidence="2 3" key="1">
    <citation type="submission" date="2018-05" db="EMBL/GenBank/DDBJ databases">
        <title>Genomic Encyclopedia of Type Strains, Phase IV (KMG-IV): sequencing the most valuable type-strain genomes for metagenomic binning, comparative biology and taxonomic classification.</title>
        <authorList>
            <person name="Goeker M."/>
        </authorList>
    </citation>
    <scope>NUCLEOTIDE SEQUENCE [LARGE SCALE GENOMIC DNA]</scope>
    <source>
        <strain evidence="2 3">DSM 16791</strain>
    </source>
</reference>
<dbReference type="Gene3D" id="2.30.30.40">
    <property type="entry name" value="SH3 Domains"/>
    <property type="match status" value="1"/>
</dbReference>
<dbReference type="GO" id="GO:0007165">
    <property type="term" value="P:signal transduction"/>
    <property type="evidence" value="ECO:0007669"/>
    <property type="project" value="InterPro"/>
</dbReference>
<evidence type="ECO:0000313" key="2">
    <source>
        <dbReference type="EMBL" id="PWW01658.1"/>
    </source>
</evidence>
<dbReference type="PANTHER" id="PTHR22617:SF23">
    <property type="entry name" value="CHEMOTAXIS PROTEIN CHEW"/>
    <property type="match status" value="1"/>
</dbReference>
<organism evidence="2 3">
    <name type="scientific">Hoeflea marina</name>
    <dbReference type="NCBI Taxonomy" id="274592"/>
    <lineage>
        <taxon>Bacteria</taxon>
        <taxon>Pseudomonadati</taxon>
        <taxon>Pseudomonadota</taxon>
        <taxon>Alphaproteobacteria</taxon>
        <taxon>Hyphomicrobiales</taxon>
        <taxon>Rhizobiaceae</taxon>
        <taxon>Hoeflea</taxon>
    </lineage>
</organism>
<dbReference type="InterPro" id="IPR039315">
    <property type="entry name" value="CheW"/>
</dbReference>
<dbReference type="GO" id="GO:0005829">
    <property type="term" value="C:cytosol"/>
    <property type="evidence" value="ECO:0007669"/>
    <property type="project" value="TreeGrafter"/>
</dbReference>
<dbReference type="PROSITE" id="PS50851">
    <property type="entry name" value="CHEW"/>
    <property type="match status" value="1"/>
</dbReference>
<dbReference type="RefSeq" id="WP_110031441.1">
    <property type="nucleotide sequence ID" value="NZ_QGTR01000002.1"/>
</dbReference>
<evidence type="ECO:0000313" key="3">
    <source>
        <dbReference type="Proteomes" id="UP000246352"/>
    </source>
</evidence>
<dbReference type="OrthoDB" id="9794382at2"/>
<sequence length="158" mass="17063">MQDLQNSANSASATDLEIISFYLGDQIFSVNIMSVREIRGWAPVTPLAHSPKHVLGVINLRGTVIPVIDMALRLGLDAIVPTERSAIIVAEIRDQLVGLLVENVSDMITVSTNQMQAVPEVGATAVQLMTTAIIALEKQMISHLDLDIVLHEITDLAA</sequence>
<dbReference type="GO" id="GO:0006935">
    <property type="term" value="P:chemotaxis"/>
    <property type="evidence" value="ECO:0007669"/>
    <property type="project" value="InterPro"/>
</dbReference>
<dbReference type="Pfam" id="PF01584">
    <property type="entry name" value="CheW"/>
    <property type="match status" value="1"/>
</dbReference>
<dbReference type="AlphaFoldDB" id="A0A317PNV1"/>
<dbReference type="EMBL" id="QGTR01000002">
    <property type="protein sequence ID" value="PWW01658.1"/>
    <property type="molecule type" value="Genomic_DNA"/>
</dbReference>
<evidence type="ECO:0000259" key="1">
    <source>
        <dbReference type="PROSITE" id="PS50851"/>
    </source>
</evidence>
<dbReference type="InterPro" id="IPR002545">
    <property type="entry name" value="CheW-lke_dom"/>
</dbReference>
<dbReference type="PANTHER" id="PTHR22617">
    <property type="entry name" value="CHEMOTAXIS SENSOR HISTIDINE KINASE-RELATED"/>
    <property type="match status" value="1"/>
</dbReference>
<accession>A0A317PNV1</accession>
<dbReference type="SUPFAM" id="SSF50341">
    <property type="entry name" value="CheW-like"/>
    <property type="match status" value="1"/>
</dbReference>
<feature type="domain" description="CheW-like" evidence="1">
    <location>
        <begin position="15"/>
        <end position="155"/>
    </location>
</feature>
<dbReference type="CDD" id="cd00732">
    <property type="entry name" value="CheW"/>
    <property type="match status" value="1"/>
</dbReference>